<organism evidence="4 5">
    <name type="scientific">Sulfitobacter alexandrii</name>
    <dbReference type="NCBI Taxonomy" id="1917485"/>
    <lineage>
        <taxon>Bacteria</taxon>
        <taxon>Pseudomonadati</taxon>
        <taxon>Pseudomonadota</taxon>
        <taxon>Alphaproteobacteria</taxon>
        <taxon>Rhodobacterales</taxon>
        <taxon>Roseobacteraceae</taxon>
        <taxon>Sulfitobacter</taxon>
    </lineage>
</organism>
<dbReference type="GO" id="GO:0016491">
    <property type="term" value="F:oxidoreductase activity"/>
    <property type="evidence" value="ECO:0007669"/>
    <property type="project" value="UniProtKB-KW"/>
</dbReference>
<reference evidence="4 5" key="1">
    <citation type="submission" date="2016-11" db="EMBL/GenBank/DDBJ databases">
        <title>Complete genome sequence of Sulfitobacter sp. AM1-D1, a toxic bacteria associated with marine dinoflagellate Alexandrium minutum in East China Sea.</title>
        <authorList>
            <person name="Yang Q."/>
            <person name="Zhang X."/>
            <person name="Tian X."/>
        </authorList>
    </citation>
    <scope>NUCLEOTIDE SEQUENCE [LARGE SCALE GENOMIC DNA]</scope>
    <source>
        <strain evidence="4 5">AM1-D1</strain>
        <plasmid evidence="4 5">unnamed1</plasmid>
    </source>
</reference>
<dbReference type="RefSeq" id="WP_071974066.1">
    <property type="nucleotide sequence ID" value="NZ_CP018077.1"/>
</dbReference>
<name>A0A1J0WNG3_9RHOB</name>
<keyword evidence="2" id="KW-0560">Oxidoreductase</keyword>
<evidence type="ECO:0000313" key="5">
    <source>
        <dbReference type="Proteomes" id="UP000181897"/>
    </source>
</evidence>
<keyword evidence="4" id="KW-0614">Plasmid</keyword>
<feature type="domain" description="Amine oxidase" evidence="3">
    <location>
        <begin position="15"/>
        <end position="489"/>
    </location>
</feature>
<dbReference type="Proteomes" id="UP000181897">
    <property type="component" value="Plasmid unnamed1"/>
</dbReference>
<dbReference type="PANTHER" id="PTHR43734:SF7">
    <property type="entry name" value="4,4'-DIAPONEUROSPORENE OXYGENASE"/>
    <property type="match status" value="1"/>
</dbReference>
<dbReference type="Pfam" id="PF01593">
    <property type="entry name" value="Amino_oxidase"/>
    <property type="match status" value="1"/>
</dbReference>
<dbReference type="EMBL" id="CP018077">
    <property type="protein sequence ID" value="APE45726.1"/>
    <property type="molecule type" value="Genomic_DNA"/>
</dbReference>
<accession>A0A1J0WNG3</accession>
<evidence type="ECO:0000313" key="4">
    <source>
        <dbReference type="EMBL" id="APE45726.1"/>
    </source>
</evidence>
<sequence length="495" mass="52572">MKGTVPHIAVIGAGIGGLAAALRLAHGGARVTVLERHGSAGGKMRTLPTAAGPVDAGPTVLTLKTVFEDLFRDTGSALSDHVTLHRESVLARHFWPDGTRLDLVADQAESTENVARVFGSGAAAEFTAFCAHTRTLFDAFDGPMMRSAAPSQGTLAARMLRQPDLLHRMEPRRSLAESLAHRFTEPKLRQLFGRYATYVGGIPPTAPALLSLIWQAEAQGVWSVEGGMYALARAIEARAAELGARFHYGTHVSRIRVRDGRADAIVTDDATVDADAVLFNGDPRALHAGYLGDDVRRAVARKGVEPRSLSAMVHSFAAEASGLPLAAHNVLFCADPDLEFGPLSRGEVPSDASLYICAQDRFGGQTPTGTERFEIITNAPAVPDAATLTEKERQQWHATIMARLRRFGLMLSPGPAPETLTLPQNFAALFPASGGALYGRSPQGMMAAFHRPTVRSRIKGLYLTGGGVHPGAGVPMATRSAAHAAEAIMTDLSST</sequence>
<evidence type="ECO:0000256" key="2">
    <source>
        <dbReference type="ARBA" id="ARBA00023002"/>
    </source>
</evidence>
<evidence type="ECO:0000256" key="1">
    <source>
        <dbReference type="ARBA" id="ARBA00006046"/>
    </source>
</evidence>
<dbReference type="Gene3D" id="3.50.50.60">
    <property type="entry name" value="FAD/NAD(P)-binding domain"/>
    <property type="match status" value="2"/>
</dbReference>
<gene>
    <name evidence="4" type="ORF">BOO69_19430</name>
</gene>
<dbReference type="SUPFAM" id="SSF51905">
    <property type="entry name" value="FAD/NAD(P)-binding domain"/>
    <property type="match status" value="1"/>
</dbReference>
<dbReference type="InterPro" id="IPR002937">
    <property type="entry name" value="Amino_oxidase"/>
</dbReference>
<protein>
    <submittedName>
        <fullName evidence="4">Methoxyneurosporene dehydrogenase</fullName>
    </submittedName>
</protein>
<dbReference type="PANTHER" id="PTHR43734">
    <property type="entry name" value="PHYTOENE DESATURASE"/>
    <property type="match status" value="1"/>
</dbReference>
<dbReference type="InterPro" id="IPR054841">
    <property type="entry name" value="carotdesatCrtD"/>
</dbReference>
<dbReference type="OrthoDB" id="9774675at2"/>
<comment type="similarity">
    <text evidence="1">Belongs to the carotenoid/retinoid oxidoreductase family.</text>
</comment>
<keyword evidence="5" id="KW-1185">Reference proteome</keyword>
<dbReference type="AlphaFoldDB" id="A0A1J0WNG3"/>
<dbReference type="KEGG" id="suam:BOO69_19430"/>
<dbReference type="InterPro" id="IPR036188">
    <property type="entry name" value="FAD/NAD-bd_sf"/>
</dbReference>
<proteinExistence type="inferred from homology"/>
<geneLocation type="plasmid" evidence="4 5">
    <name>unnamed1</name>
</geneLocation>
<evidence type="ECO:0000259" key="3">
    <source>
        <dbReference type="Pfam" id="PF01593"/>
    </source>
</evidence>
<dbReference type="NCBIfam" id="NF045637">
    <property type="entry name" value="carotdesatCrtDProt"/>
    <property type="match status" value="1"/>
</dbReference>